<evidence type="ECO:0000256" key="1">
    <source>
        <dbReference type="SAM" id="MobiDB-lite"/>
    </source>
</evidence>
<evidence type="ECO:0000313" key="2">
    <source>
        <dbReference type="EMBL" id="KAF2436850.1"/>
    </source>
</evidence>
<feature type="region of interest" description="Disordered" evidence="1">
    <location>
        <begin position="344"/>
        <end position="370"/>
    </location>
</feature>
<feature type="region of interest" description="Disordered" evidence="1">
    <location>
        <begin position="296"/>
        <end position="321"/>
    </location>
</feature>
<feature type="region of interest" description="Disordered" evidence="1">
    <location>
        <begin position="143"/>
        <end position="218"/>
    </location>
</feature>
<feature type="compositionally biased region" description="Low complexity" evidence="1">
    <location>
        <begin position="156"/>
        <end position="169"/>
    </location>
</feature>
<accession>A0A9P4U4D2</accession>
<evidence type="ECO:0008006" key="4">
    <source>
        <dbReference type="Google" id="ProtNLM"/>
    </source>
</evidence>
<protein>
    <recommendedName>
        <fullName evidence="4">PIN domain-containing protein</fullName>
    </recommendedName>
</protein>
<keyword evidence="3" id="KW-1185">Reference proteome</keyword>
<proteinExistence type="predicted"/>
<feature type="region of interest" description="Disordered" evidence="1">
    <location>
        <begin position="385"/>
        <end position="419"/>
    </location>
</feature>
<comment type="caution">
    <text evidence="2">The sequence shown here is derived from an EMBL/GenBank/DDBJ whole genome shotgun (WGS) entry which is preliminary data.</text>
</comment>
<evidence type="ECO:0000313" key="3">
    <source>
        <dbReference type="Proteomes" id="UP000800235"/>
    </source>
</evidence>
<reference evidence="2" key="1">
    <citation type="journal article" date="2020" name="Stud. Mycol.">
        <title>101 Dothideomycetes genomes: a test case for predicting lifestyles and emergence of pathogens.</title>
        <authorList>
            <person name="Haridas S."/>
            <person name="Albert R."/>
            <person name="Binder M."/>
            <person name="Bloem J."/>
            <person name="Labutti K."/>
            <person name="Salamov A."/>
            <person name="Andreopoulos B."/>
            <person name="Baker S."/>
            <person name="Barry K."/>
            <person name="Bills G."/>
            <person name="Bluhm B."/>
            <person name="Cannon C."/>
            <person name="Castanera R."/>
            <person name="Culley D."/>
            <person name="Daum C."/>
            <person name="Ezra D."/>
            <person name="Gonzalez J."/>
            <person name="Henrissat B."/>
            <person name="Kuo A."/>
            <person name="Liang C."/>
            <person name="Lipzen A."/>
            <person name="Lutzoni F."/>
            <person name="Magnuson J."/>
            <person name="Mondo S."/>
            <person name="Nolan M."/>
            <person name="Ohm R."/>
            <person name="Pangilinan J."/>
            <person name="Park H.-J."/>
            <person name="Ramirez L."/>
            <person name="Alfaro M."/>
            <person name="Sun H."/>
            <person name="Tritt A."/>
            <person name="Yoshinaga Y."/>
            <person name="Zwiers L.-H."/>
            <person name="Turgeon B."/>
            <person name="Goodwin S."/>
            <person name="Spatafora J."/>
            <person name="Crous P."/>
            <person name="Grigoriev I."/>
        </authorList>
    </citation>
    <scope>NUCLEOTIDE SEQUENCE</scope>
    <source>
        <strain evidence="2">CBS 130266</strain>
    </source>
</reference>
<gene>
    <name evidence="2" type="ORF">EJ08DRAFT_4788</name>
</gene>
<dbReference type="EMBL" id="MU007009">
    <property type="protein sequence ID" value="KAF2436850.1"/>
    <property type="molecule type" value="Genomic_DNA"/>
</dbReference>
<organism evidence="2 3">
    <name type="scientific">Tothia fuscella</name>
    <dbReference type="NCBI Taxonomy" id="1048955"/>
    <lineage>
        <taxon>Eukaryota</taxon>
        <taxon>Fungi</taxon>
        <taxon>Dikarya</taxon>
        <taxon>Ascomycota</taxon>
        <taxon>Pezizomycotina</taxon>
        <taxon>Dothideomycetes</taxon>
        <taxon>Pleosporomycetidae</taxon>
        <taxon>Venturiales</taxon>
        <taxon>Cylindrosympodiaceae</taxon>
        <taxon>Tothia</taxon>
    </lineage>
</organism>
<name>A0A9P4U4D2_9PEZI</name>
<dbReference type="AlphaFoldDB" id="A0A9P4U4D2"/>
<dbReference type="Proteomes" id="UP000800235">
    <property type="component" value="Unassembled WGS sequence"/>
</dbReference>
<feature type="compositionally biased region" description="Basic and acidic residues" evidence="1">
    <location>
        <begin position="296"/>
        <end position="306"/>
    </location>
</feature>
<dbReference type="OrthoDB" id="5361617at2759"/>
<sequence length="419" mass="46445">MPNTMAPTLATRKLLNCIVDDTALIAGLKKSTRDGIKKWVNNGAVRLFVPLHTLERLRVLAKTNERVKHDARETLQWLDDITNGKIAGLIQLQGAMEEYDDWAKVEELMLPETLLSMETETHSEEDNVEQTLADLHVDALPDHASSCSQESNEVRTASPLSTYSSSSPAVRTASPYTEATTLPLPLPQPIGTGRPSHKKSASNVSAASIESVGQKPKRGVPKSLRPFFNYILWRIHQEENAAAAMESFILVTNDSLKQQLAHRFGIRVKRLEQMREIIAREERDIKNRAEMLKKEAEAEAEAESKSKATLQLSDDSEDEVVFKRTPPKAPQAMTRARAMDPNAFARNNYGSTRGPRGAFRGRGGSMRGNYAPPRAMVPMAPRAAPVDLSRPIDPDSFNRASAASNKIGRGGRRHLWEPV</sequence>
<feature type="compositionally biased region" description="Polar residues" evidence="1">
    <location>
        <begin position="145"/>
        <end position="155"/>
    </location>
</feature>